<organism evidence="2 3">
    <name type="scientific">Lusitaniella coriacea LEGE 07157</name>
    <dbReference type="NCBI Taxonomy" id="945747"/>
    <lineage>
        <taxon>Bacteria</taxon>
        <taxon>Bacillati</taxon>
        <taxon>Cyanobacteriota</taxon>
        <taxon>Cyanophyceae</taxon>
        <taxon>Spirulinales</taxon>
        <taxon>Lusitaniellaceae</taxon>
        <taxon>Lusitaniella</taxon>
    </lineage>
</organism>
<dbReference type="InterPro" id="IPR050570">
    <property type="entry name" value="Cell_wall_metabolism_enzyme"/>
</dbReference>
<evidence type="ECO:0000313" key="2">
    <source>
        <dbReference type="EMBL" id="MBE9118764.1"/>
    </source>
</evidence>
<dbReference type="InterPro" id="IPR011055">
    <property type="entry name" value="Dup_hybrid_motif"/>
</dbReference>
<dbReference type="AlphaFoldDB" id="A0A8J7DZW6"/>
<evidence type="ECO:0000259" key="1">
    <source>
        <dbReference type="Pfam" id="PF01551"/>
    </source>
</evidence>
<proteinExistence type="predicted"/>
<dbReference type="SUPFAM" id="SSF51261">
    <property type="entry name" value="Duplicated hybrid motif"/>
    <property type="match status" value="1"/>
</dbReference>
<dbReference type="RefSeq" id="WP_194031861.1">
    <property type="nucleotide sequence ID" value="NZ_JADEWZ010000060.1"/>
</dbReference>
<dbReference type="Pfam" id="PF01551">
    <property type="entry name" value="Peptidase_M23"/>
    <property type="match status" value="1"/>
</dbReference>
<dbReference type="CDD" id="cd12797">
    <property type="entry name" value="M23_peptidase"/>
    <property type="match status" value="1"/>
</dbReference>
<gene>
    <name evidence="2" type="ORF">IQ249_23015</name>
</gene>
<dbReference type="GO" id="GO:0004222">
    <property type="term" value="F:metalloendopeptidase activity"/>
    <property type="evidence" value="ECO:0007669"/>
    <property type="project" value="TreeGrafter"/>
</dbReference>
<protein>
    <submittedName>
        <fullName evidence="2">M23 family metallopeptidase</fullName>
    </submittedName>
</protein>
<dbReference type="InterPro" id="IPR016047">
    <property type="entry name" value="M23ase_b-sheet_dom"/>
</dbReference>
<comment type="caution">
    <text evidence="2">The sequence shown here is derived from an EMBL/GenBank/DDBJ whole genome shotgun (WGS) entry which is preliminary data.</text>
</comment>
<name>A0A8J7DZW6_9CYAN</name>
<reference evidence="2" key="1">
    <citation type="submission" date="2020-10" db="EMBL/GenBank/DDBJ databases">
        <authorList>
            <person name="Castelo-Branco R."/>
            <person name="Eusebio N."/>
            <person name="Adriana R."/>
            <person name="Vieira A."/>
            <person name="Brugerolle De Fraissinette N."/>
            <person name="Rezende De Castro R."/>
            <person name="Schneider M.P."/>
            <person name="Vasconcelos V."/>
            <person name="Leao P.N."/>
        </authorList>
    </citation>
    <scope>NUCLEOTIDE SEQUENCE</scope>
    <source>
        <strain evidence="2">LEGE 07157</strain>
    </source>
</reference>
<dbReference type="Gene3D" id="2.70.70.10">
    <property type="entry name" value="Glucose Permease (Domain IIA)"/>
    <property type="match status" value="1"/>
</dbReference>
<dbReference type="EMBL" id="JADEWZ010000060">
    <property type="protein sequence ID" value="MBE9118764.1"/>
    <property type="molecule type" value="Genomic_DNA"/>
</dbReference>
<keyword evidence="3" id="KW-1185">Reference proteome</keyword>
<accession>A0A8J7DZW6</accession>
<dbReference type="PANTHER" id="PTHR21666:SF270">
    <property type="entry name" value="MUREIN HYDROLASE ACTIVATOR ENVC"/>
    <property type="match status" value="1"/>
</dbReference>
<dbReference type="Proteomes" id="UP000654482">
    <property type="component" value="Unassembled WGS sequence"/>
</dbReference>
<sequence length="486" mass="52499">MIMPDWGWLSRGALLGLLGTTVLTVLFSIGGNKEKTVSEVLQSQNSALAPLTIPNQLKRQEVPVPTALISYAMKNAGTSPTRSLSEVLKQSDSGVAANSKPAVARPVEPIVPYNQLFATPVSLGMLAIGSAEGTYRVYREDGTLFVEQTSLYYGHTDPGNLSWGQRVTNYGPCSDQSRSGGNIELAEQMCLERARQQLPTNLADLRSAGIDPGQDIEALINTADLYNQAKQIHSRRFPEALTMAQRGGLKGIEAIAWARTASFYLNENGELDLENGENKASGLLGICARENRPVTEWECVHHDQMRRTREIAKTIAHYFQIPDSSALMARQAATQSASTSLASTNSKSATKLEYQFPAEGRISKAFSSAGKKRHPGVDIAAPEGTPVVAAADGEVIAAGLGNNEQVVRVAGNGWGRALVIIVAHPNGERTLYAHNQRNLVLVGQKVKQGQTIARVGKTGDATQPHLHFELHRSGKSINPLNFIQFD</sequence>
<feature type="domain" description="M23ase beta-sheet core" evidence="1">
    <location>
        <begin position="373"/>
        <end position="479"/>
    </location>
</feature>
<evidence type="ECO:0000313" key="3">
    <source>
        <dbReference type="Proteomes" id="UP000654482"/>
    </source>
</evidence>
<dbReference type="PANTHER" id="PTHR21666">
    <property type="entry name" value="PEPTIDASE-RELATED"/>
    <property type="match status" value="1"/>
</dbReference>